<dbReference type="RefSeq" id="WP_303481353.1">
    <property type="nucleotide sequence ID" value="NZ_JAUOPJ010000004.1"/>
</dbReference>
<comment type="caution">
    <text evidence="1">The sequence shown here is derived from an EMBL/GenBank/DDBJ whole genome shotgun (WGS) entry which is preliminary data.</text>
</comment>
<proteinExistence type="predicted"/>
<dbReference type="EMBL" id="JAUOPJ010000004">
    <property type="protein sequence ID" value="MDO6456517.1"/>
    <property type="molecule type" value="Genomic_DNA"/>
</dbReference>
<evidence type="ECO:0000313" key="2">
    <source>
        <dbReference type="Proteomes" id="UP001169823"/>
    </source>
</evidence>
<accession>A0AAW7XTX0</accession>
<name>A0AAW7XTX0_9RHOB</name>
<evidence type="ECO:0000313" key="1">
    <source>
        <dbReference type="EMBL" id="MDO6456517.1"/>
    </source>
</evidence>
<dbReference type="AlphaFoldDB" id="A0AAW7XTX0"/>
<organism evidence="1 2">
    <name type="scientific">Celeribacter halophilus</name>
    <dbReference type="NCBI Taxonomy" id="576117"/>
    <lineage>
        <taxon>Bacteria</taxon>
        <taxon>Pseudomonadati</taxon>
        <taxon>Pseudomonadota</taxon>
        <taxon>Alphaproteobacteria</taxon>
        <taxon>Rhodobacterales</taxon>
        <taxon>Roseobacteraceae</taxon>
        <taxon>Celeribacter</taxon>
    </lineage>
</organism>
<reference evidence="1" key="1">
    <citation type="submission" date="2023-07" db="EMBL/GenBank/DDBJ databases">
        <title>Genome content predicts the carbon catabolic preferences of heterotrophic bacteria.</title>
        <authorList>
            <person name="Gralka M."/>
        </authorList>
    </citation>
    <scope>NUCLEOTIDE SEQUENCE</scope>
    <source>
        <strain evidence="1">I2M02</strain>
    </source>
</reference>
<dbReference type="Proteomes" id="UP001169823">
    <property type="component" value="Unassembled WGS sequence"/>
</dbReference>
<gene>
    <name evidence="1" type="ORF">Q4494_05440</name>
</gene>
<sequence length="153" mass="17447">MTFSDWIALGALTVSGLTFWQTRTALQKQNNLSDREIELIRIQLSKSYDEHAKSKKANVSARMFKIDKTTWRVRIFNSGQAEATNVRLLLDDQNQMVSTGMISGKFPMTKLESGQSVDINAIVHMQTPPKETLRIRWDDESGLNRENTTEITI</sequence>
<protein>
    <submittedName>
        <fullName evidence="1">Uncharacterized protein</fullName>
    </submittedName>
</protein>